<dbReference type="EMBL" id="DXGI01000064">
    <property type="protein sequence ID" value="HIW77840.1"/>
    <property type="molecule type" value="Genomic_DNA"/>
</dbReference>
<dbReference type="GO" id="GO:0016289">
    <property type="term" value="F:acyl-CoA hydrolase activity"/>
    <property type="evidence" value="ECO:0007669"/>
    <property type="project" value="UniProtKB-ARBA"/>
</dbReference>
<dbReference type="PANTHER" id="PTHR42856:SF1">
    <property type="entry name" value="ACYL-COENZYME A THIOESTERASE PAAI"/>
    <property type="match status" value="1"/>
</dbReference>
<evidence type="ECO:0000313" key="4">
    <source>
        <dbReference type="Proteomes" id="UP000824264"/>
    </source>
</evidence>
<keyword evidence="1" id="KW-0378">Hydrolase</keyword>
<accession>A0A9D1QZ39</accession>
<comment type="caution">
    <text evidence="3">The sequence shown here is derived from an EMBL/GenBank/DDBJ whole genome shotgun (WGS) entry which is preliminary data.</text>
</comment>
<dbReference type="AlphaFoldDB" id="A0A9D1QZ39"/>
<dbReference type="CDD" id="cd03443">
    <property type="entry name" value="PaaI_thioesterase"/>
    <property type="match status" value="1"/>
</dbReference>
<organism evidence="3 4">
    <name type="scientific">Candidatus Bilophila faecipullorum</name>
    <dbReference type="NCBI Taxonomy" id="2838482"/>
    <lineage>
        <taxon>Bacteria</taxon>
        <taxon>Pseudomonadati</taxon>
        <taxon>Thermodesulfobacteriota</taxon>
        <taxon>Desulfovibrionia</taxon>
        <taxon>Desulfovibrionales</taxon>
        <taxon>Desulfovibrionaceae</taxon>
        <taxon>Bilophila</taxon>
    </lineage>
</organism>
<dbReference type="InterPro" id="IPR003736">
    <property type="entry name" value="PAAI_dom"/>
</dbReference>
<dbReference type="InterPro" id="IPR029069">
    <property type="entry name" value="HotDog_dom_sf"/>
</dbReference>
<reference evidence="3" key="2">
    <citation type="submission" date="2021-04" db="EMBL/GenBank/DDBJ databases">
        <authorList>
            <person name="Gilroy R."/>
        </authorList>
    </citation>
    <scope>NUCLEOTIDE SEQUENCE</scope>
    <source>
        <strain evidence="3">ChiSxjej5B17-1746</strain>
    </source>
</reference>
<name>A0A9D1QZ39_9BACT</name>
<dbReference type="Proteomes" id="UP000824264">
    <property type="component" value="Unassembled WGS sequence"/>
</dbReference>
<protein>
    <submittedName>
        <fullName evidence="3">PaaI family thioesterase</fullName>
    </submittedName>
</protein>
<dbReference type="PANTHER" id="PTHR42856">
    <property type="entry name" value="ACYL-COENZYME A THIOESTERASE PAAI"/>
    <property type="match status" value="1"/>
</dbReference>
<sequence length="135" mass="14408">MMTLEDIRGHFRRHDPFSGHLGIDILEVGEGYAVAEMPLDARHRNGMGNAHGGAVFALVDMVFAALSNADGLYCVNAQTSIAYLNPGRIGPLRGEARQLRAGRRLSTYEVRVTDADGTLVAAATVTGCEMGVPLP</sequence>
<evidence type="ECO:0000256" key="1">
    <source>
        <dbReference type="ARBA" id="ARBA00022801"/>
    </source>
</evidence>
<dbReference type="NCBIfam" id="TIGR00369">
    <property type="entry name" value="unchar_dom_1"/>
    <property type="match status" value="1"/>
</dbReference>
<reference evidence="3" key="1">
    <citation type="journal article" date="2021" name="PeerJ">
        <title>Extensive microbial diversity within the chicken gut microbiome revealed by metagenomics and culture.</title>
        <authorList>
            <person name="Gilroy R."/>
            <person name="Ravi A."/>
            <person name="Getino M."/>
            <person name="Pursley I."/>
            <person name="Horton D.L."/>
            <person name="Alikhan N.F."/>
            <person name="Baker D."/>
            <person name="Gharbi K."/>
            <person name="Hall N."/>
            <person name="Watson M."/>
            <person name="Adriaenssens E.M."/>
            <person name="Foster-Nyarko E."/>
            <person name="Jarju S."/>
            <person name="Secka A."/>
            <person name="Antonio M."/>
            <person name="Oren A."/>
            <person name="Chaudhuri R.R."/>
            <person name="La Ragione R."/>
            <person name="Hildebrand F."/>
            <person name="Pallen M.J."/>
        </authorList>
    </citation>
    <scope>NUCLEOTIDE SEQUENCE</scope>
    <source>
        <strain evidence="3">ChiSxjej5B17-1746</strain>
    </source>
</reference>
<dbReference type="InterPro" id="IPR006683">
    <property type="entry name" value="Thioestr_dom"/>
</dbReference>
<feature type="domain" description="Thioesterase" evidence="2">
    <location>
        <begin position="47"/>
        <end position="121"/>
    </location>
</feature>
<gene>
    <name evidence="3" type="ORF">H9874_01675</name>
</gene>
<proteinExistence type="predicted"/>
<dbReference type="Gene3D" id="3.10.129.10">
    <property type="entry name" value="Hotdog Thioesterase"/>
    <property type="match status" value="1"/>
</dbReference>
<evidence type="ECO:0000313" key="3">
    <source>
        <dbReference type="EMBL" id="HIW77840.1"/>
    </source>
</evidence>
<evidence type="ECO:0000259" key="2">
    <source>
        <dbReference type="Pfam" id="PF03061"/>
    </source>
</evidence>
<dbReference type="SUPFAM" id="SSF54637">
    <property type="entry name" value="Thioesterase/thiol ester dehydrase-isomerase"/>
    <property type="match status" value="1"/>
</dbReference>
<dbReference type="InterPro" id="IPR052723">
    <property type="entry name" value="Acyl-CoA_thioesterase_PaaI"/>
</dbReference>
<dbReference type="Pfam" id="PF03061">
    <property type="entry name" value="4HBT"/>
    <property type="match status" value="1"/>
</dbReference>